<proteinExistence type="inferred from homology"/>
<name>A0ABU0ALH4_9BACI</name>
<dbReference type="InterPro" id="IPR007837">
    <property type="entry name" value="DinB"/>
</dbReference>
<dbReference type="EMBL" id="JAUSUB010000011">
    <property type="protein sequence ID" value="MDQ0270875.1"/>
    <property type="molecule type" value="Genomic_DNA"/>
</dbReference>
<dbReference type="InterPro" id="IPR034660">
    <property type="entry name" value="DinB/YfiT-like"/>
</dbReference>
<comment type="similarity">
    <text evidence="1">Belongs to the DinB family.</text>
</comment>
<reference evidence="3 4" key="1">
    <citation type="submission" date="2023-07" db="EMBL/GenBank/DDBJ databases">
        <title>Genomic Encyclopedia of Type Strains, Phase IV (KMG-IV): sequencing the most valuable type-strain genomes for metagenomic binning, comparative biology and taxonomic classification.</title>
        <authorList>
            <person name="Goeker M."/>
        </authorList>
    </citation>
    <scope>NUCLEOTIDE SEQUENCE [LARGE SCALE GENOMIC DNA]</scope>
    <source>
        <strain evidence="3 4">DSM 23494</strain>
    </source>
</reference>
<gene>
    <name evidence="3" type="ORF">J2S17_002761</name>
</gene>
<evidence type="ECO:0000313" key="4">
    <source>
        <dbReference type="Proteomes" id="UP001238088"/>
    </source>
</evidence>
<dbReference type="SUPFAM" id="SSF109854">
    <property type="entry name" value="DinB/YfiT-like putative metalloenzymes"/>
    <property type="match status" value="1"/>
</dbReference>
<sequence>MSSNTIHSLFEYNREVRDKWFEWCEELSEEVLLMKRNGGYEGILHTLFHIVDVEQ</sequence>
<keyword evidence="2" id="KW-0479">Metal-binding</keyword>
<keyword evidence="4" id="KW-1185">Reference proteome</keyword>
<evidence type="ECO:0000256" key="2">
    <source>
        <dbReference type="ARBA" id="ARBA00022723"/>
    </source>
</evidence>
<accession>A0ABU0ALH4</accession>
<evidence type="ECO:0000313" key="3">
    <source>
        <dbReference type="EMBL" id="MDQ0270875.1"/>
    </source>
</evidence>
<dbReference type="Gene3D" id="1.20.120.450">
    <property type="entry name" value="dinb family like domain"/>
    <property type="match status" value="1"/>
</dbReference>
<evidence type="ECO:0000256" key="1">
    <source>
        <dbReference type="ARBA" id="ARBA00008635"/>
    </source>
</evidence>
<organism evidence="3 4">
    <name type="scientific">Cytobacillus purgationiresistens</name>
    <dbReference type="NCBI Taxonomy" id="863449"/>
    <lineage>
        <taxon>Bacteria</taxon>
        <taxon>Bacillati</taxon>
        <taxon>Bacillota</taxon>
        <taxon>Bacilli</taxon>
        <taxon>Bacillales</taxon>
        <taxon>Bacillaceae</taxon>
        <taxon>Cytobacillus</taxon>
    </lineage>
</organism>
<dbReference type="Proteomes" id="UP001238088">
    <property type="component" value="Unassembled WGS sequence"/>
</dbReference>
<dbReference type="Pfam" id="PF05163">
    <property type="entry name" value="DinB"/>
    <property type="match status" value="1"/>
</dbReference>
<protein>
    <submittedName>
        <fullName evidence="3">Damage-inducible protein DinB</fullName>
    </submittedName>
</protein>
<comment type="caution">
    <text evidence="3">The sequence shown here is derived from an EMBL/GenBank/DDBJ whole genome shotgun (WGS) entry which is preliminary data.</text>
</comment>